<name>A0A6J6MS91_9ZZZZ</name>
<organism evidence="1">
    <name type="scientific">freshwater metagenome</name>
    <dbReference type="NCBI Taxonomy" id="449393"/>
    <lineage>
        <taxon>unclassified sequences</taxon>
        <taxon>metagenomes</taxon>
        <taxon>ecological metagenomes</taxon>
    </lineage>
</organism>
<evidence type="ECO:0000313" key="1">
    <source>
        <dbReference type="EMBL" id="CAB4677090.1"/>
    </source>
</evidence>
<dbReference type="InterPro" id="IPR021441">
    <property type="entry name" value="DUF3090"/>
</dbReference>
<reference evidence="1" key="1">
    <citation type="submission" date="2020-05" db="EMBL/GenBank/DDBJ databases">
        <authorList>
            <person name="Chiriac C."/>
            <person name="Salcher M."/>
            <person name="Ghai R."/>
            <person name="Kavagutti S V."/>
        </authorList>
    </citation>
    <scope>NUCLEOTIDE SEQUENCE</scope>
</reference>
<sequence length="179" mass="20182">MPRIIYRHPSVERFIVSAIGEPGEREFFIQARSSEGMNTVKVEKEQVRALVLRFDEILTDLRRSKVIAITKLEIEKDLDMDPLELPIEADFQVGIVGIKLNDLLLELTFQAISNQDELLIDDLDSGPDLLILTLDVLTIARFSMRAKTIIEAGRSTCPFCGLPMNASGHLCPRANGYRR</sequence>
<proteinExistence type="predicted"/>
<gene>
    <name evidence="1" type="ORF">UFOPK2362_00101</name>
</gene>
<accession>A0A6J6MS91</accession>
<protein>
    <submittedName>
        <fullName evidence="1">Unannotated protein</fullName>
    </submittedName>
</protein>
<dbReference type="NCBIfam" id="TIGR03847">
    <property type="entry name" value="conserved hypothetical protein"/>
    <property type="match status" value="1"/>
</dbReference>
<dbReference type="Pfam" id="PF11290">
    <property type="entry name" value="DUF3090"/>
    <property type="match status" value="1"/>
</dbReference>
<dbReference type="AlphaFoldDB" id="A0A6J6MS91"/>
<dbReference type="EMBL" id="CAEZXI010000004">
    <property type="protein sequence ID" value="CAB4677090.1"/>
    <property type="molecule type" value="Genomic_DNA"/>
</dbReference>